<feature type="compositionally biased region" description="Polar residues" evidence="1">
    <location>
        <begin position="1"/>
        <end position="18"/>
    </location>
</feature>
<dbReference type="Proteomes" id="UP001634394">
    <property type="component" value="Unassembled WGS sequence"/>
</dbReference>
<evidence type="ECO:0000313" key="3">
    <source>
        <dbReference type="Proteomes" id="UP001634394"/>
    </source>
</evidence>
<feature type="region of interest" description="Disordered" evidence="1">
    <location>
        <begin position="1"/>
        <end position="31"/>
    </location>
</feature>
<dbReference type="EMBL" id="JBJQND010000014">
    <property type="protein sequence ID" value="KAL3854513.1"/>
    <property type="molecule type" value="Genomic_DNA"/>
</dbReference>
<evidence type="ECO:0000313" key="2">
    <source>
        <dbReference type="EMBL" id="KAL3854513.1"/>
    </source>
</evidence>
<dbReference type="AlphaFoldDB" id="A0ABD3V116"/>
<protein>
    <submittedName>
        <fullName evidence="2">Uncharacterized protein</fullName>
    </submittedName>
</protein>
<sequence length="115" mass="13157">MGSCHSRVQVTTGTNSEILKTHPLETGNKNDQTQGRVIKHVTDHTAVADQVSRKYSVDINPRRTVWTERRPSKTQEGVDYPVKTNERNMKHNAVKPGNIFTSQLKYSPIYIFKYV</sequence>
<keyword evidence="3" id="KW-1185">Reference proteome</keyword>
<proteinExistence type="predicted"/>
<gene>
    <name evidence="2" type="ORF">ACJMK2_013778</name>
</gene>
<evidence type="ECO:0000256" key="1">
    <source>
        <dbReference type="SAM" id="MobiDB-lite"/>
    </source>
</evidence>
<accession>A0ABD3V116</accession>
<name>A0ABD3V116_SINWO</name>
<organism evidence="2 3">
    <name type="scientific">Sinanodonta woodiana</name>
    <name type="common">Chinese pond mussel</name>
    <name type="synonym">Anodonta woodiana</name>
    <dbReference type="NCBI Taxonomy" id="1069815"/>
    <lineage>
        <taxon>Eukaryota</taxon>
        <taxon>Metazoa</taxon>
        <taxon>Spiralia</taxon>
        <taxon>Lophotrochozoa</taxon>
        <taxon>Mollusca</taxon>
        <taxon>Bivalvia</taxon>
        <taxon>Autobranchia</taxon>
        <taxon>Heteroconchia</taxon>
        <taxon>Palaeoheterodonta</taxon>
        <taxon>Unionida</taxon>
        <taxon>Unionoidea</taxon>
        <taxon>Unionidae</taxon>
        <taxon>Unioninae</taxon>
        <taxon>Sinanodonta</taxon>
    </lineage>
</organism>
<feature type="region of interest" description="Disordered" evidence="1">
    <location>
        <begin position="68"/>
        <end position="89"/>
    </location>
</feature>
<comment type="caution">
    <text evidence="2">The sequence shown here is derived from an EMBL/GenBank/DDBJ whole genome shotgun (WGS) entry which is preliminary data.</text>
</comment>
<reference evidence="2 3" key="1">
    <citation type="submission" date="2024-11" db="EMBL/GenBank/DDBJ databases">
        <title>Chromosome-level genome assembly of the freshwater bivalve Anodonta woodiana.</title>
        <authorList>
            <person name="Chen X."/>
        </authorList>
    </citation>
    <scope>NUCLEOTIDE SEQUENCE [LARGE SCALE GENOMIC DNA]</scope>
    <source>
        <strain evidence="2">MN2024</strain>
        <tissue evidence="2">Gills</tissue>
    </source>
</reference>